<dbReference type="RefSeq" id="WP_072985564.1">
    <property type="nucleotide sequence ID" value="NZ_FQZB01000005.1"/>
</dbReference>
<proteinExistence type="inferred from homology"/>
<dbReference type="AlphaFoldDB" id="A0A1M6EZ91"/>
<dbReference type="Proteomes" id="UP000184310">
    <property type="component" value="Unassembled WGS sequence"/>
</dbReference>
<dbReference type="Pfam" id="PF01337">
    <property type="entry name" value="Barstar"/>
    <property type="match status" value="1"/>
</dbReference>
<dbReference type="InterPro" id="IPR000468">
    <property type="entry name" value="Barstar"/>
</dbReference>
<accession>A0A1M6EZ91</accession>
<evidence type="ECO:0000256" key="1">
    <source>
        <dbReference type="ARBA" id="ARBA00006845"/>
    </source>
</evidence>
<protein>
    <submittedName>
        <fullName evidence="3">Ribonuclease inhibitor</fullName>
    </submittedName>
</protein>
<evidence type="ECO:0000313" key="3">
    <source>
        <dbReference type="EMBL" id="SHI90767.1"/>
    </source>
</evidence>
<dbReference type="STRING" id="1121302.SAMN02745163_00992"/>
<feature type="domain" description="Barstar (barnase inhibitor)" evidence="2">
    <location>
        <begin position="1"/>
        <end position="83"/>
    </location>
</feature>
<dbReference type="SUPFAM" id="SSF52038">
    <property type="entry name" value="Barstar-related"/>
    <property type="match status" value="1"/>
</dbReference>
<organism evidence="3 4">
    <name type="scientific">Clostridium cavendishii DSM 21758</name>
    <dbReference type="NCBI Taxonomy" id="1121302"/>
    <lineage>
        <taxon>Bacteria</taxon>
        <taxon>Bacillati</taxon>
        <taxon>Bacillota</taxon>
        <taxon>Clostridia</taxon>
        <taxon>Eubacteriales</taxon>
        <taxon>Clostridiaceae</taxon>
        <taxon>Clostridium</taxon>
    </lineage>
</organism>
<dbReference type="InterPro" id="IPR035905">
    <property type="entry name" value="Barstar-like_sf"/>
</dbReference>
<name>A0A1M6EZ91_9CLOT</name>
<comment type="similarity">
    <text evidence="1">Belongs to the barstar family.</text>
</comment>
<sequence length="91" mass="10651">MKTVLIDGLKINSKEKLHEVFRTELNFPDYYGNNLDALFDVLSTDIEMPINLIFENTKYCKQYLGEYLDSTIEVLKNVSTYYPNDFIVTIN</sequence>
<reference evidence="3 4" key="1">
    <citation type="submission" date="2016-11" db="EMBL/GenBank/DDBJ databases">
        <authorList>
            <person name="Jaros S."/>
            <person name="Januszkiewicz K."/>
            <person name="Wedrychowicz H."/>
        </authorList>
    </citation>
    <scope>NUCLEOTIDE SEQUENCE [LARGE SCALE GENOMIC DNA]</scope>
    <source>
        <strain evidence="3 4">DSM 21758</strain>
    </source>
</reference>
<dbReference type="OrthoDB" id="7575400at2"/>
<dbReference type="Gene3D" id="3.30.370.10">
    <property type="entry name" value="Barstar-like"/>
    <property type="match status" value="1"/>
</dbReference>
<dbReference type="EMBL" id="FQZB01000005">
    <property type="protein sequence ID" value="SHI90767.1"/>
    <property type="molecule type" value="Genomic_DNA"/>
</dbReference>
<keyword evidence="4" id="KW-1185">Reference proteome</keyword>
<gene>
    <name evidence="3" type="ORF">SAMN02745163_00992</name>
</gene>
<evidence type="ECO:0000259" key="2">
    <source>
        <dbReference type="Pfam" id="PF01337"/>
    </source>
</evidence>
<evidence type="ECO:0000313" key="4">
    <source>
        <dbReference type="Proteomes" id="UP000184310"/>
    </source>
</evidence>